<dbReference type="EMBL" id="BDGU01000273">
    <property type="protein sequence ID" value="GAW05830.1"/>
    <property type="molecule type" value="Genomic_DNA"/>
</dbReference>
<keyword evidence="2" id="KW-1185">Reference proteome</keyword>
<organism evidence="1 2">
    <name type="scientific">Lentinula edodes</name>
    <name type="common">Shiitake mushroom</name>
    <name type="synonym">Lentinus edodes</name>
    <dbReference type="NCBI Taxonomy" id="5353"/>
    <lineage>
        <taxon>Eukaryota</taxon>
        <taxon>Fungi</taxon>
        <taxon>Dikarya</taxon>
        <taxon>Basidiomycota</taxon>
        <taxon>Agaricomycotina</taxon>
        <taxon>Agaricomycetes</taxon>
        <taxon>Agaricomycetidae</taxon>
        <taxon>Agaricales</taxon>
        <taxon>Marasmiineae</taxon>
        <taxon>Omphalotaceae</taxon>
        <taxon>Lentinula</taxon>
    </lineage>
</organism>
<evidence type="ECO:0000313" key="2">
    <source>
        <dbReference type="Proteomes" id="UP000188533"/>
    </source>
</evidence>
<evidence type="ECO:0000313" key="1">
    <source>
        <dbReference type="EMBL" id="GAW05830.1"/>
    </source>
</evidence>
<accession>A0A1Q3EF51</accession>
<dbReference type="AlphaFoldDB" id="A0A1Q3EF51"/>
<protein>
    <submittedName>
        <fullName evidence="1">Uncharacterized protein</fullName>
    </submittedName>
</protein>
<proteinExistence type="predicted"/>
<sequence>MFLLNTTIDDSSPLISYAPVEGWKAYGLEDLDGLNSTGYYQGSFTSTWNANAFATFQFNGTSLSIYGGRRKAYGNFTVTLDDVNSTLSSYSPNVQDSPSLLFNAQVQQGWHKVKISNDGTTGFDIDSISWTSGMGNASPSSDPSSFDNSPPSITYTDDMSEFSWAPTAAWRRNSESSNGRTTSSIGASMNFTFEVRPNFTSSYSVALDGSSPRAFSANRIRSTAILYYADNLGPGEHTIQIHRIVSGSTKRSLISITTTPEQA</sequence>
<reference evidence="1 2" key="2">
    <citation type="submission" date="2017-02" db="EMBL/GenBank/DDBJ databases">
        <title>A genome survey and senescence transcriptome analysis in Lentinula edodes.</title>
        <authorList>
            <person name="Sakamoto Y."/>
            <person name="Nakade K."/>
            <person name="Sato S."/>
            <person name="Yoshida Y."/>
            <person name="Miyazaki K."/>
            <person name="Natsume S."/>
            <person name="Konno N."/>
        </authorList>
    </citation>
    <scope>NUCLEOTIDE SEQUENCE [LARGE SCALE GENOMIC DNA]</scope>
    <source>
        <strain evidence="1 2">NBRC 111202</strain>
    </source>
</reference>
<reference evidence="1 2" key="1">
    <citation type="submission" date="2016-08" db="EMBL/GenBank/DDBJ databases">
        <authorList>
            <consortium name="Lentinula edodes genome sequencing consortium"/>
            <person name="Sakamoto Y."/>
            <person name="Nakade K."/>
            <person name="Sato S."/>
            <person name="Yoshida Y."/>
            <person name="Miyazaki K."/>
            <person name="Natsume S."/>
            <person name="Konno N."/>
        </authorList>
    </citation>
    <scope>NUCLEOTIDE SEQUENCE [LARGE SCALE GENOMIC DNA]</scope>
    <source>
        <strain evidence="1 2">NBRC 111202</strain>
    </source>
</reference>
<gene>
    <name evidence="1" type="ORF">LENED_007713</name>
</gene>
<dbReference type="STRING" id="5353.A0A1Q3EF51"/>
<comment type="caution">
    <text evidence="1">The sequence shown here is derived from an EMBL/GenBank/DDBJ whole genome shotgun (WGS) entry which is preliminary data.</text>
</comment>
<name>A0A1Q3EF51_LENED</name>
<dbReference type="Gene3D" id="2.60.120.260">
    <property type="entry name" value="Galactose-binding domain-like"/>
    <property type="match status" value="1"/>
</dbReference>
<dbReference type="Proteomes" id="UP000188533">
    <property type="component" value="Unassembled WGS sequence"/>
</dbReference>